<dbReference type="Pfam" id="PF04191">
    <property type="entry name" value="PEMT"/>
    <property type="match status" value="1"/>
</dbReference>
<evidence type="ECO:0000313" key="6">
    <source>
        <dbReference type="EMBL" id="KKN98318.1"/>
    </source>
</evidence>
<dbReference type="AlphaFoldDB" id="A0A0F9Y116"/>
<name>A0A0F9Y116_9ZZZZ</name>
<feature type="transmembrane region" description="Helical" evidence="5">
    <location>
        <begin position="89"/>
        <end position="116"/>
    </location>
</feature>
<dbReference type="PANTHER" id="PTHR12714">
    <property type="entry name" value="PROTEIN-S ISOPRENYLCYSTEINE O-METHYLTRANSFERASE"/>
    <property type="match status" value="1"/>
</dbReference>
<dbReference type="GO" id="GO:0016740">
    <property type="term" value="F:transferase activity"/>
    <property type="evidence" value="ECO:0007669"/>
    <property type="project" value="UniProtKB-ARBA"/>
</dbReference>
<feature type="transmembrane region" description="Helical" evidence="5">
    <location>
        <begin position="37"/>
        <end position="57"/>
    </location>
</feature>
<evidence type="ECO:0000256" key="4">
    <source>
        <dbReference type="ARBA" id="ARBA00023136"/>
    </source>
</evidence>
<sequence>MELKVPPALVFVCFGLMMYLLAEFLPIGYFDFFGRMLLAKILVGLGVLIAILALLQFGRAKTTINPTKPGKASNLVVGGIFKFSRNPMYLSLLLILLALGVILGNAFNTLIAALFVGYMNRFQIIPEERILLEKFGRSFKDYCILTRRWF</sequence>
<accession>A0A0F9Y116</accession>
<evidence type="ECO:0008006" key="7">
    <source>
        <dbReference type="Google" id="ProtNLM"/>
    </source>
</evidence>
<comment type="caution">
    <text evidence="6">The sequence shown here is derived from an EMBL/GenBank/DDBJ whole genome shotgun (WGS) entry which is preliminary data.</text>
</comment>
<keyword evidence="4 5" id="KW-0472">Membrane</keyword>
<dbReference type="InterPro" id="IPR007318">
    <property type="entry name" value="Phopholipid_MeTrfase"/>
</dbReference>
<feature type="transmembrane region" description="Helical" evidence="5">
    <location>
        <begin position="6"/>
        <end position="25"/>
    </location>
</feature>
<proteinExistence type="predicted"/>
<reference evidence="6" key="1">
    <citation type="journal article" date="2015" name="Nature">
        <title>Complex archaea that bridge the gap between prokaryotes and eukaryotes.</title>
        <authorList>
            <person name="Spang A."/>
            <person name="Saw J.H."/>
            <person name="Jorgensen S.L."/>
            <person name="Zaremba-Niedzwiedzka K."/>
            <person name="Martijn J."/>
            <person name="Lind A.E."/>
            <person name="van Eijk R."/>
            <person name="Schleper C."/>
            <person name="Guy L."/>
            <person name="Ettema T.J."/>
        </authorList>
    </citation>
    <scope>NUCLEOTIDE SEQUENCE</scope>
</reference>
<evidence type="ECO:0000256" key="2">
    <source>
        <dbReference type="ARBA" id="ARBA00022692"/>
    </source>
</evidence>
<dbReference type="Gene3D" id="1.20.120.1630">
    <property type="match status" value="1"/>
</dbReference>
<evidence type="ECO:0000256" key="1">
    <source>
        <dbReference type="ARBA" id="ARBA00004127"/>
    </source>
</evidence>
<dbReference type="EMBL" id="LAZR01000052">
    <property type="protein sequence ID" value="KKN98318.1"/>
    <property type="molecule type" value="Genomic_DNA"/>
</dbReference>
<gene>
    <name evidence="6" type="ORF">LCGC14_0148520</name>
</gene>
<evidence type="ECO:0000256" key="5">
    <source>
        <dbReference type="SAM" id="Phobius"/>
    </source>
</evidence>
<evidence type="ECO:0000256" key="3">
    <source>
        <dbReference type="ARBA" id="ARBA00022989"/>
    </source>
</evidence>
<protein>
    <recommendedName>
        <fullName evidence="7">Steroid 5-alpha reductase C-terminal domain-containing protein</fullName>
    </recommendedName>
</protein>
<keyword evidence="3 5" id="KW-1133">Transmembrane helix</keyword>
<keyword evidence="2 5" id="KW-0812">Transmembrane</keyword>
<dbReference type="GO" id="GO:0012505">
    <property type="term" value="C:endomembrane system"/>
    <property type="evidence" value="ECO:0007669"/>
    <property type="project" value="UniProtKB-SubCell"/>
</dbReference>
<dbReference type="PANTHER" id="PTHR12714:SF24">
    <property type="entry name" value="SLR1182 PROTEIN"/>
    <property type="match status" value="1"/>
</dbReference>
<organism evidence="6">
    <name type="scientific">marine sediment metagenome</name>
    <dbReference type="NCBI Taxonomy" id="412755"/>
    <lineage>
        <taxon>unclassified sequences</taxon>
        <taxon>metagenomes</taxon>
        <taxon>ecological metagenomes</taxon>
    </lineage>
</organism>
<comment type="subcellular location">
    <subcellularLocation>
        <location evidence="1">Endomembrane system</location>
        <topology evidence="1">Multi-pass membrane protein</topology>
    </subcellularLocation>
</comment>